<dbReference type="Pfam" id="PF13264">
    <property type="entry name" value="DUF4055"/>
    <property type="match status" value="1"/>
</dbReference>
<dbReference type="InterPro" id="IPR025129">
    <property type="entry name" value="DUF4055"/>
</dbReference>
<feature type="domain" description="DUF4055" evidence="1">
    <location>
        <begin position="230"/>
        <end position="364"/>
    </location>
</feature>
<dbReference type="EMBL" id="MUKV01000005">
    <property type="protein sequence ID" value="OQS42471.1"/>
    <property type="molecule type" value="Genomic_DNA"/>
</dbReference>
<protein>
    <submittedName>
        <fullName evidence="2">DNA-binding protein</fullName>
    </submittedName>
</protein>
<dbReference type="AlphaFoldDB" id="A0A1W0D631"/>
<proteinExistence type="predicted"/>
<comment type="caution">
    <text evidence="2">The sequence shown here is derived from an EMBL/GenBank/DDBJ whole genome shotgun (WGS) entry which is preliminary data.</text>
</comment>
<evidence type="ECO:0000259" key="1">
    <source>
        <dbReference type="Pfam" id="PF13264"/>
    </source>
</evidence>
<accession>A0A1W0D631</accession>
<keyword evidence="2" id="KW-0238">DNA-binding</keyword>
<dbReference type="GO" id="GO:0003677">
    <property type="term" value="F:DNA binding"/>
    <property type="evidence" value="ECO:0007669"/>
    <property type="project" value="UniProtKB-KW"/>
</dbReference>
<name>A0A1W0D631_9NEIS</name>
<evidence type="ECO:0000313" key="2">
    <source>
        <dbReference type="EMBL" id="OQS42471.1"/>
    </source>
</evidence>
<sequence length="439" mass="49183">MIKCLMGGTEAMREAGTLYLPKWPSEAEQDYKVRKSVATLFPAFEWTVDVLSGKPFSKPVSWDGVPKDIEALFGDIDLQGTNLHNFLYEVTHSAVSDGFCGILVEYPQASGVKSRADEKKAGLRPYWVKIDLHSLLDVRFERVNGKQVISQLRFVESVVEPDPEDEFSQLCIEQVRVIEPTRWRTYREKQVANAREKEWVLHEEGVNTLGVVPFVPVYGKRKGHFKSKPPLAELAYLNVEHWQSKSDQQTILHVARVPLLFLKMFGDGDIVIGAHSALISNEEKADGRYIEHSGAAIEAGRLSLQDLEDQMRQIGAELLVVKPGRMTIAQTRADNEPQTCALQRIVQAVEGAADQALAFTAAWMKQPTSGSIDIFSDFGVANQAEATLQFLLDMNQEGKISDETLFEEVQRRGLVNDMLTWKAEKARIKKSPPSPDQTA</sequence>
<evidence type="ECO:0000313" key="3">
    <source>
        <dbReference type="Proteomes" id="UP000192721"/>
    </source>
</evidence>
<organism evidence="2 3">
    <name type="scientific">Chromobacterium haemolyticum</name>
    <dbReference type="NCBI Taxonomy" id="394935"/>
    <lineage>
        <taxon>Bacteria</taxon>
        <taxon>Pseudomonadati</taxon>
        <taxon>Pseudomonadota</taxon>
        <taxon>Betaproteobacteria</taxon>
        <taxon>Neisseriales</taxon>
        <taxon>Chromobacteriaceae</taxon>
        <taxon>Chromobacterium</taxon>
    </lineage>
</organism>
<gene>
    <name evidence="2" type="ORF">B0T45_05950</name>
</gene>
<reference evidence="2 3" key="1">
    <citation type="submission" date="2017-02" db="EMBL/GenBank/DDBJ databases">
        <title>Chromobacterium haemolyticum H5244.</title>
        <authorList>
            <person name="Gulvik C.A."/>
        </authorList>
    </citation>
    <scope>NUCLEOTIDE SEQUENCE [LARGE SCALE GENOMIC DNA]</scope>
    <source>
        <strain evidence="2 3">H5244</strain>
    </source>
</reference>
<dbReference type="Proteomes" id="UP000192721">
    <property type="component" value="Unassembled WGS sequence"/>
</dbReference>